<dbReference type="PANTHER" id="PTHR43133">
    <property type="entry name" value="RNA POLYMERASE ECF-TYPE SIGMA FACTO"/>
    <property type="match status" value="1"/>
</dbReference>
<evidence type="ECO:0000259" key="7">
    <source>
        <dbReference type="Pfam" id="PF04542"/>
    </source>
</evidence>
<evidence type="ECO:0000256" key="5">
    <source>
        <dbReference type="ARBA" id="ARBA00023163"/>
    </source>
</evidence>
<dbReference type="GO" id="GO:0003677">
    <property type="term" value="F:DNA binding"/>
    <property type="evidence" value="ECO:0007669"/>
    <property type="project" value="UniProtKB-KW"/>
</dbReference>
<keyword evidence="4" id="KW-0238">DNA-binding</keyword>
<feature type="compositionally biased region" description="Basic and acidic residues" evidence="6">
    <location>
        <begin position="32"/>
        <end position="44"/>
    </location>
</feature>
<dbReference type="SUPFAM" id="SSF88946">
    <property type="entry name" value="Sigma2 domain of RNA polymerase sigma factors"/>
    <property type="match status" value="1"/>
</dbReference>
<dbReference type="InterPro" id="IPR013325">
    <property type="entry name" value="RNA_pol_sigma_r2"/>
</dbReference>
<evidence type="ECO:0000256" key="2">
    <source>
        <dbReference type="ARBA" id="ARBA00023015"/>
    </source>
</evidence>
<evidence type="ECO:0000259" key="8">
    <source>
        <dbReference type="Pfam" id="PF08281"/>
    </source>
</evidence>
<dbReference type="EMBL" id="CP053452">
    <property type="protein sequence ID" value="QJW94639.1"/>
    <property type="molecule type" value="Genomic_DNA"/>
</dbReference>
<dbReference type="KEGG" id="ftj:FTUN_2161"/>
<dbReference type="Pfam" id="PF04542">
    <property type="entry name" value="Sigma70_r2"/>
    <property type="match status" value="1"/>
</dbReference>
<comment type="similarity">
    <text evidence="1">Belongs to the sigma-70 factor family. ECF subfamily.</text>
</comment>
<dbReference type="Gene3D" id="1.10.1740.10">
    <property type="match status" value="1"/>
</dbReference>
<dbReference type="Gene3D" id="1.10.10.10">
    <property type="entry name" value="Winged helix-like DNA-binding domain superfamily/Winged helix DNA-binding domain"/>
    <property type="match status" value="1"/>
</dbReference>
<dbReference type="GO" id="GO:0016987">
    <property type="term" value="F:sigma factor activity"/>
    <property type="evidence" value="ECO:0007669"/>
    <property type="project" value="UniProtKB-KW"/>
</dbReference>
<organism evidence="9 10">
    <name type="scientific">Frigoriglobus tundricola</name>
    <dbReference type="NCBI Taxonomy" id="2774151"/>
    <lineage>
        <taxon>Bacteria</taxon>
        <taxon>Pseudomonadati</taxon>
        <taxon>Planctomycetota</taxon>
        <taxon>Planctomycetia</taxon>
        <taxon>Gemmatales</taxon>
        <taxon>Gemmataceae</taxon>
        <taxon>Frigoriglobus</taxon>
    </lineage>
</organism>
<feature type="domain" description="RNA polymerase sigma-70 region 2" evidence="7">
    <location>
        <begin position="68"/>
        <end position="132"/>
    </location>
</feature>
<dbReference type="NCBIfam" id="TIGR02937">
    <property type="entry name" value="sigma70-ECF"/>
    <property type="match status" value="1"/>
</dbReference>
<gene>
    <name evidence="9" type="ORF">FTUN_2161</name>
</gene>
<accession>A0A6M5YKM4</accession>
<reference evidence="10" key="1">
    <citation type="submission" date="2020-05" db="EMBL/GenBank/DDBJ databases">
        <title>Frigoriglobus tundricola gen. nov., sp. nov., a psychrotolerant cellulolytic planctomycete of the family Gemmataceae with two divergent copies of 16S rRNA gene.</title>
        <authorList>
            <person name="Kulichevskaya I.S."/>
            <person name="Ivanova A.A."/>
            <person name="Naumoff D.G."/>
            <person name="Beletsky A.V."/>
            <person name="Rijpstra W.I.C."/>
            <person name="Sinninghe Damste J.S."/>
            <person name="Mardanov A.V."/>
            <person name="Ravin N.V."/>
            <person name="Dedysh S.N."/>
        </authorList>
    </citation>
    <scope>NUCLEOTIDE SEQUENCE [LARGE SCALE GENOMIC DNA]</scope>
    <source>
        <strain evidence="10">PL17</strain>
    </source>
</reference>
<sequence>MFRDEIAVEPGRVPFPGDETVLPGAGPGAAPHADRPRESMERSPNRPAPTGRRVDAPPPEKLTPELVFREYAPGIYNLARRMLGNDADAEDATQDVLLQVVRKLDTFRGDARISTWLHRVTVNAALVHRHKRATRHQHETGGALETLAREAAVQRRTVAPDEPVLAAEQHEVIERAARQLAEPFRIVYQFADVEGLPNAEIGAMLHLSVPAVKSRLHRARLRMRHLLTPRAGGRHAPAQMNS</sequence>
<keyword evidence="2" id="KW-0805">Transcription regulation</keyword>
<evidence type="ECO:0000313" key="9">
    <source>
        <dbReference type="EMBL" id="QJW94639.1"/>
    </source>
</evidence>
<dbReference type="InterPro" id="IPR039425">
    <property type="entry name" value="RNA_pol_sigma-70-like"/>
</dbReference>
<dbReference type="SUPFAM" id="SSF88659">
    <property type="entry name" value="Sigma3 and sigma4 domains of RNA polymerase sigma factors"/>
    <property type="match status" value="1"/>
</dbReference>
<dbReference type="PANTHER" id="PTHR43133:SF8">
    <property type="entry name" value="RNA POLYMERASE SIGMA FACTOR HI_1459-RELATED"/>
    <property type="match status" value="1"/>
</dbReference>
<dbReference type="CDD" id="cd06171">
    <property type="entry name" value="Sigma70_r4"/>
    <property type="match status" value="1"/>
</dbReference>
<proteinExistence type="inferred from homology"/>
<evidence type="ECO:0000256" key="4">
    <source>
        <dbReference type="ARBA" id="ARBA00023125"/>
    </source>
</evidence>
<name>A0A6M5YKM4_9BACT</name>
<dbReference type="GO" id="GO:0006352">
    <property type="term" value="P:DNA-templated transcription initiation"/>
    <property type="evidence" value="ECO:0007669"/>
    <property type="project" value="InterPro"/>
</dbReference>
<keyword evidence="10" id="KW-1185">Reference proteome</keyword>
<evidence type="ECO:0000256" key="6">
    <source>
        <dbReference type="SAM" id="MobiDB-lite"/>
    </source>
</evidence>
<keyword evidence="5" id="KW-0804">Transcription</keyword>
<dbReference type="InterPro" id="IPR007627">
    <property type="entry name" value="RNA_pol_sigma70_r2"/>
</dbReference>
<dbReference type="Pfam" id="PF08281">
    <property type="entry name" value="Sigma70_r4_2"/>
    <property type="match status" value="1"/>
</dbReference>
<protein>
    <submittedName>
        <fullName evidence="9">RNA polymerase sigma-70 factor</fullName>
    </submittedName>
</protein>
<dbReference type="Proteomes" id="UP000503447">
    <property type="component" value="Chromosome"/>
</dbReference>
<dbReference type="InterPro" id="IPR013249">
    <property type="entry name" value="RNA_pol_sigma70_r4_t2"/>
</dbReference>
<evidence type="ECO:0000256" key="1">
    <source>
        <dbReference type="ARBA" id="ARBA00010641"/>
    </source>
</evidence>
<dbReference type="AlphaFoldDB" id="A0A6M5YKM4"/>
<keyword evidence="3" id="KW-0731">Sigma factor</keyword>
<dbReference type="InterPro" id="IPR014284">
    <property type="entry name" value="RNA_pol_sigma-70_dom"/>
</dbReference>
<feature type="domain" description="RNA polymerase sigma factor 70 region 4 type 2" evidence="8">
    <location>
        <begin position="171"/>
        <end position="223"/>
    </location>
</feature>
<feature type="region of interest" description="Disordered" evidence="6">
    <location>
        <begin position="1"/>
        <end position="62"/>
    </location>
</feature>
<dbReference type="InterPro" id="IPR036388">
    <property type="entry name" value="WH-like_DNA-bd_sf"/>
</dbReference>
<dbReference type="InterPro" id="IPR013324">
    <property type="entry name" value="RNA_pol_sigma_r3/r4-like"/>
</dbReference>
<evidence type="ECO:0000256" key="3">
    <source>
        <dbReference type="ARBA" id="ARBA00023082"/>
    </source>
</evidence>
<evidence type="ECO:0000313" key="10">
    <source>
        <dbReference type="Proteomes" id="UP000503447"/>
    </source>
</evidence>